<proteinExistence type="predicted"/>
<sequence length="56" mass="6406">MAIQAWYESATPASRGRPQRYSAHAITTTLVVQRVFWLTLRAAQDFIDAITVRKLE</sequence>
<comment type="caution">
    <text evidence="2">The sequence shown here is derived from an EMBL/GenBank/DDBJ whole genome shotgun (WGS) entry which is preliminary data.</text>
</comment>
<reference evidence="2 3" key="1">
    <citation type="submission" date="2010-02" db="EMBL/GenBank/DDBJ databases">
        <authorList>
            <person name="Weinstock G."/>
            <person name="Sodergren E."/>
            <person name="Clifton S."/>
            <person name="Fulton L."/>
            <person name="Fulton B."/>
            <person name="Courtney L."/>
            <person name="Fronick C."/>
            <person name="Harrison M."/>
            <person name="Strong C."/>
            <person name="Farmer C."/>
            <person name="Delahaunty K."/>
            <person name="Markovic C."/>
            <person name="Hall O."/>
            <person name="Minx P."/>
            <person name="Tomlinson C."/>
            <person name="Mitreva M."/>
            <person name="Nelson J."/>
            <person name="Hou S."/>
            <person name="Wollam A."/>
            <person name="Pepin K.H."/>
            <person name="Johnson M."/>
            <person name="Bhonagiri V."/>
            <person name="Zhang X."/>
            <person name="Suruliraj S."/>
            <person name="Warren W."/>
            <person name="Chinwalla A."/>
            <person name="Mardis E.R."/>
            <person name="Wilson R.K."/>
        </authorList>
    </citation>
    <scope>NUCLEOTIDE SEQUENCE [LARGE SCALE GENOMIC DNA]</scope>
    <source>
        <strain evidence="2 3">ATCC 23685</strain>
    </source>
</reference>
<protein>
    <recommendedName>
        <fullName evidence="1">Transposase DDE domain-containing protein</fullName>
    </recommendedName>
</protein>
<dbReference type="HOGENOM" id="CLU_212024_0_0_6"/>
<organism evidence="2 3">
    <name type="scientific">Edwardsiella tarda ATCC 23685</name>
    <dbReference type="NCBI Taxonomy" id="500638"/>
    <lineage>
        <taxon>Bacteria</taxon>
        <taxon>Pseudomonadati</taxon>
        <taxon>Pseudomonadota</taxon>
        <taxon>Gammaproteobacteria</taxon>
        <taxon>Enterobacterales</taxon>
        <taxon>Hafniaceae</taxon>
        <taxon>Edwardsiella</taxon>
    </lineage>
</organism>
<feature type="domain" description="Transposase DDE" evidence="1">
    <location>
        <begin position="2"/>
        <end position="51"/>
    </location>
</feature>
<dbReference type="AlphaFoldDB" id="D4FAN5"/>
<gene>
    <name evidence="2" type="ORF">EDWATA_03856</name>
</gene>
<dbReference type="Pfam" id="PF13737">
    <property type="entry name" value="DDE_Tnp_1_5"/>
    <property type="match status" value="1"/>
</dbReference>
<accession>D4FAN5</accession>
<evidence type="ECO:0000313" key="3">
    <source>
        <dbReference type="Proteomes" id="UP000003692"/>
    </source>
</evidence>
<dbReference type="EMBL" id="ADGK01000294">
    <property type="protein sequence ID" value="EFE21066.1"/>
    <property type="molecule type" value="Genomic_DNA"/>
</dbReference>
<name>D4FAN5_EDWTA</name>
<dbReference type="Proteomes" id="UP000003692">
    <property type="component" value="Unassembled WGS sequence"/>
</dbReference>
<evidence type="ECO:0000313" key="2">
    <source>
        <dbReference type="EMBL" id="EFE21066.1"/>
    </source>
</evidence>
<evidence type="ECO:0000259" key="1">
    <source>
        <dbReference type="Pfam" id="PF13737"/>
    </source>
</evidence>
<dbReference type="InterPro" id="IPR025668">
    <property type="entry name" value="Tnp_DDE_dom"/>
</dbReference>